<gene>
    <name evidence="8" type="ORF">Sango_2158000</name>
</gene>
<dbReference type="PANTHER" id="PTHR34662:SF3">
    <property type="entry name" value="OS04G0422700 PROTEIN"/>
    <property type="match status" value="1"/>
</dbReference>
<feature type="compositionally biased region" description="Pro residues" evidence="5">
    <location>
        <begin position="430"/>
        <end position="441"/>
    </location>
</feature>
<feature type="region of interest" description="Disordered" evidence="5">
    <location>
        <begin position="214"/>
        <end position="233"/>
    </location>
</feature>
<accession>A0AAE2BMK5</accession>
<dbReference type="SUPFAM" id="SSF57959">
    <property type="entry name" value="Leucine zipper domain"/>
    <property type="match status" value="1"/>
</dbReference>
<keyword evidence="2" id="KW-0238">DNA-binding</keyword>
<sequence>MASSKLMASSASRGSDLKRKLSACASTSSTTDFLRIDSSSDARDNLASDSGMVDGFLRNAYMERNPSTDQGHRQVVEVESNSGTLLNAEITLLDAVGAVAPISDGEMEPPRIVRKTVDDVWREIVAGKKSEKKPKEEMMTLEDFLVKAGAVEEQGSAARGIVEVKEEGLSGGTYSYENKSGVIGMDLGVDVGGLGRGRGKRSLSLLEPLDKAAQQRQRRMIKNRESAARSRERKQAYQVELESMAVRLEEENEQLLREKAEQMKKRLKQLMENVIPVVEKRRPPRMRRVRSMQCKENIMGFSSMLIFLFSVVALLLFQFSDSATVVVDGVSEWKNPQLQVGETVIFQHKYHYSLYIFKNQKAFTLCNFTQATLLTNPNSTSYTWHTSRPGFFYFSFNNGSNKACLKGQKLAVKVSSSSSPPPQSQASSPELPPQMAAPPPTSGGVVASSPAFPWPFQPRESASPSPAPSLSATAASPVAPDKEGIPFINSNPTVPLPTGEVDSATIRPLPTSGHRHPRQVLICSELLSKSW</sequence>
<evidence type="ECO:0000256" key="3">
    <source>
        <dbReference type="ARBA" id="ARBA00023242"/>
    </source>
</evidence>
<feature type="domain" description="BZIP" evidence="7">
    <location>
        <begin position="213"/>
        <end position="258"/>
    </location>
</feature>
<dbReference type="PROSITE" id="PS00036">
    <property type="entry name" value="BZIP_BASIC"/>
    <property type="match status" value="1"/>
</dbReference>
<keyword evidence="6" id="KW-0472">Membrane</keyword>
<feature type="region of interest" description="Disordered" evidence="5">
    <location>
        <begin position="1"/>
        <end position="21"/>
    </location>
</feature>
<evidence type="ECO:0000313" key="9">
    <source>
        <dbReference type="Proteomes" id="UP001289374"/>
    </source>
</evidence>
<keyword evidence="6" id="KW-1133">Transmembrane helix</keyword>
<evidence type="ECO:0000313" key="8">
    <source>
        <dbReference type="EMBL" id="KAK4390947.1"/>
    </source>
</evidence>
<evidence type="ECO:0000259" key="7">
    <source>
        <dbReference type="PROSITE" id="PS50217"/>
    </source>
</evidence>
<evidence type="ECO:0000256" key="6">
    <source>
        <dbReference type="SAM" id="Phobius"/>
    </source>
</evidence>
<dbReference type="Gene3D" id="2.60.40.420">
    <property type="entry name" value="Cupredoxins - blue copper proteins"/>
    <property type="match status" value="1"/>
</dbReference>
<keyword evidence="6" id="KW-0812">Transmembrane</keyword>
<reference evidence="8" key="1">
    <citation type="submission" date="2020-06" db="EMBL/GenBank/DDBJ databases">
        <authorList>
            <person name="Li T."/>
            <person name="Hu X."/>
            <person name="Zhang T."/>
            <person name="Song X."/>
            <person name="Zhang H."/>
            <person name="Dai N."/>
            <person name="Sheng W."/>
            <person name="Hou X."/>
            <person name="Wei L."/>
        </authorList>
    </citation>
    <scope>NUCLEOTIDE SEQUENCE</scope>
    <source>
        <strain evidence="8">K16</strain>
        <tissue evidence="8">Leaf</tissue>
    </source>
</reference>
<dbReference type="FunFam" id="1.20.5.170:FF:000036">
    <property type="entry name" value="ABSCISIC ACID-INSENSITIVE 5-like protein 2"/>
    <property type="match status" value="1"/>
</dbReference>
<feature type="compositionally biased region" description="Low complexity" evidence="5">
    <location>
        <begin position="1"/>
        <end position="14"/>
    </location>
</feature>
<feature type="compositionally biased region" description="Basic and acidic residues" evidence="5">
    <location>
        <begin position="222"/>
        <end position="233"/>
    </location>
</feature>
<feature type="coiled-coil region" evidence="4">
    <location>
        <begin position="234"/>
        <end position="273"/>
    </location>
</feature>
<feature type="region of interest" description="Disordered" evidence="5">
    <location>
        <begin position="414"/>
        <end position="498"/>
    </location>
</feature>
<comment type="caution">
    <text evidence="8">The sequence shown here is derived from an EMBL/GenBank/DDBJ whole genome shotgun (WGS) entry which is preliminary data.</text>
</comment>
<keyword evidence="4" id="KW-0175">Coiled coil</keyword>
<dbReference type="PROSITE" id="PS50217">
    <property type="entry name" value="BZIP"/>
    <property type="match status" value="1"/>
</dbReference>
<dbReference type="Gene3D" id="1.20.5.170">
    <property type="match status" value="1"/>
</dbReference>
<keyword evidence="3" id="KW-0539">Nucleus</keyword>
<feature type="transmembrane region" description="Helical" evidence="6">
    <location>
        <begin position="297"/>
        <end position="317"/>
    </location>
</feature>
<name>A0AAE2BMK5_9LAMI</name>
<dbReference type="EMBL" id="JACGWL010000012">
    <property type="protein sequence ID" value="KAK4390947.1"/>
    <property type="molecule type" value="Genomic_DNA"/>
</dbReference>
<feature type="compositionally biased region" description="Low complexity" evidence="5">
    <location>
        <begin position="458"/>
        <end position="479"/>
    </location>
</feature>
<dbReference type="GO" id="GO:0003700">
    <property type="term" value="F:DNA-binding transcription factor activity"/>
    <property type="evidence" value="ECO:0007669"/>
    <property type="project" value="InterPro"/>
</dbReference>
<dbReference type="SMART" id="SM00338">
    <property type="entry name" value="BRLZ"/>
    <property type="match status" value="1"/>
</dbReference>
<organism evidence="8 9">
    <name type="scientific">Sesamum angolense</name>
    <dbReference type="NCBI Taxonomy" id="2727404"/>
    <lineage>
        <taxon>Eukaryota</taxon>
        <taxon>Viridiplantae</taxon>
        <taxon>Streptophyta</taxon>
        <taxon>Embryophyta</taxon>
        <taxon>Tracheophyta</taxon>
        <taxon>Spermatophyta</taxon>
        <taxon>Magnoliopsida</taxon>
        <taxon>eudicotyledons</taxon>
        <taxon>Gunneridae</taxon>
        <taxon>Pentapetalae</taxon>
        <taxon>asterids</taxon>
        <taxon>lamiids</taxon>
        <taxon>Lamiales</taxon>
        <taxon>Pedaliaceae</taxon>
        <taxon>Sesamum</taxon>
    </lineage>
</organism>
<dbReference type="InterPro" id="IPR004827">
    <property type="entry name" value="bZIP"/>
</dbReference>
<keyword evidence="9" id="KW-1185">Reference proteome</keyword>
<dbReference type="CDD" id="cd14707">
    <property type="entry name" value="bZIP_plant_BZIP46"/>
    <property type="match status" value="1"/>
</dbReference>
<dbReference type="Proteomes" id="UP001289374">
    <property type="component" value="Unassembled WGS sequence"/>
</dbReference>
<dbReference type="GO" id="GO:0005634">
    <property type="term" value="C:nucleus"/>
    <property type="evidence" value="ECO:0007669"/>
    <property type="project" value="UniProtKB-SubCell"/>
</dbReference>
<dbReference type="PANTHER" id="PTHR34662">
    <property type="entry name" value="OS04G0422700 PROTEIN"/>
    <property type="match status" value="1"/>
</dbReference>
<comment type="subcellular location">
    <subcellularLocation>
        <location evidence="1">Nucleus</location>
    </subcellularLocation>
</comment>
<evidence type="ECO:0000256" key="5">
    <source>
        <dbReference type="SAM" id="MobiDB-lite"/>
    </source>
</evidence>
<protein>
    <submittedName>
        <fullName evidence="8">G-box-binding factor 4</fullName>
    </submittedName>
</protein>
<reference evidence="8" key="2">
    <citation type="journal article" date="2024" name="Plant">
        <title>Genomic evolution and insights into agronomic trait innovations of Sesamum species.</title>
        <authorList>
            <person name="Miao H."/>
            <person name="Wang L."/>
            <person name="Qu L."/>
            <person name="Liu H."/>
            <person name="Sun Y."/>
            <person name="Le M."/>
            <person name="Wang Q."/>
            <person name="Wei S."/>
            <person name="Zheng Y."/>
            <person name="Lin W."/>
            <person name="Duan Y."/>
            <person name="Cao H."/>
            <person name="Xiong S."/>
            <person name="Wang X."/>
            <person name="Wei L."/>
            <person name="Li C."/>
            <person name="Ma Q."/>
            <person name="Ju M."/>
            <person name="Zhao R."/>
            <person name="Li G."/>
            <person name="Mu C."/>
            <person name="Tian Q."/>
            <person name="Mei H."/>
            <person name="Zhang T."/>
            <person name="Gao T."/>
            <person name="Zhang H."/>
        </authorList>
    </citation>
    <scope>NUCLEOTIDE SEQUENCE</scope>
    <source>
        <strain evidence="8">K16</strain>
    </source>
</reference>
<dbReference type="Pfam" id="PF00170">
    <property type="entry name" value="bZIP_1"/>
    <property type="match status" value="1"/>
</dbReference>
<dbReference type="InterPro" id="IPR046347">
    <property type="entry name" value="bZIP_sf"/>
</dbReference>
<evidence type="ECO:0000256" key="1">
    <source>
        <dbReference type="ARBA" id="ARBA00004123"/>
    </source>
</evidence>
<dbReference type="AlphaFoldDB" id="A0AAE2BMK5"/>
<dbReference type="GO" id="GO:0003677">
    <property type="term" value="F:DNA binding"/>
    <property type="evidence" value="ECO:0007669"/>
    <property type="project" value="UniProtKB-KW"/>
</dbReference>
<dbReference type="SUPFAM" id="SSF49503">
    <property type="entry name" value="Cupredoxins"/>
    <property type="match status" value="1"/>
</dbReference>
<evidence type="ECO:0000256" key="2">
    <source>
        <dbReference type="ARBA" id="ARBA00023125"/>
    </source>
</evidence>
<proteinExistence type="predicted"/>
<evidence type="ECO:0000256" key="4">
    <source>
        <dbReference type="SAM" id="Coils"/>
    </source>
</evidence>
<dbReference type="InterPro" id="IPR008972">
    <property type="entry name" value="Cupredoxin"/>
</dbReference>